<dbReference type="OrthoDB" id="5920453at2759"/>
<name>A0A0V1B7S8_TRISP</name>
<comment type="caution">
    <text evidence="1">The sequence shown here is derived from an EMBL/GenBank/DDBJ whole genome shotgun (WGS) entry which is preliminary data.</text>
</comment>
<reference evidence="1 2" key="1">
    <citation type="submission" date="2015-01" db="EMBL/GenBank/DDBJ databases">
        <title>Evolution of Trichinella species and genotypes.</title>
        <authorList>
            <person name="Korhonen P.K."/>
            <person name="Edoardo P."/>
            <person name="Giuseppe L.R."/>
            <person name="Gasser R.B."/>
        </authorList>
    </citation>
    <scope>NUCLEOTIDE SEQUENCE [LARGE SCALE GENOMIC DNA]</scope>
    <source>
        <strain evidence="1">ISS3</strain>
    </source>
</reference>
<evidence type="ECO:0000313" key="1">
    <source>
        <dbReference type="EMBL" id="KRY33018.1"/>
    </source>
</evidence>
<sequence length="115" mass="13510">MGRRKTCVKENREISSLVNEKKLLKIRYYVTVVFDVIKFLASITMNCIQFLQVKHVLRLVCFYDCLNLHWSKIITYTRQSKYTPNAAICNSPVIQNEPLEIMAKTVCEKTADKYR</sequence>
<protein>
    <submittedName>
        <fullName evidence="1">Uncharacterized protein</fullName>
    </submittedName>
</protein>
<dbReference type="Proteomes" id="UP000054776">
    <property type="component" value="Unassembled WGS sequence"/>
</dbReference>
<keyword evidence="2" id="KW-1185">Reference proteome</keyword>
<dbReference type="AlphaFoldDB" id="A0A0V1B7S8"/>
<proteinExistence type="predicted"/>
<dbReference type="EMBL" id="JYDH01000089">
    <property type="protein sequence ID" value="KRY33018.1"/>
    <property type="molecule type" value="Genomic_DNA"/>
</dbReference>
<accession>A0A0V1B7S8</accession>
<evidence type="ECO:0000313" key="2">
    <source>
        <dbReference type="Proteomes" id="UP000054776"/>
    </source>
</evidence>
<organism evidence="1 2">
    <name type="scientific">Trichinella spiralis</name>
    <name type="common">Trichina worm</name>
    <dbReference type="NCBI Taxonomy" id="6334"/>
    <lineage>
        <taxon>Eukaryota</taxon>
        <taxon>Metazoa</taxon>
        <taxon>Ecdysozoa</taxon>
        <taxon>Nematoda</taxon>
        <taxon>Enoplea</taxon>
        <taxon>Dorylaimia</taxon>
        <taxon>Trichinellida</taxon>
        <taxon>Trichinellidae</taxon>
        <taxon>Trichinella</taxon>
    </lineage>
</organism>
<gene>
    <name evidence="1" type="ORF">T01_1131</name>
</gene>
<dbReference type="InParanoid" id="A0A0V1B7S8"/>